<accession>A0A8S5TDG0</accession>
<name>A0A8S5TDG0_9CAUD</name>
<dbReference type="EMBL" id="BK032808">
    <property type="protein sequence ID" value="DAF61341.1"/>
    <property type="molecule type" value="Genomic_DNA"/>
</dbReference>
<protein>
    <submittedName>
        <fullName evidence="1">Uncharacterized protein</fullName>
    </submittedName>
</protein>
<reference evidence="1" key="1">
    <citation type="journal article" date="2021" name="Proc. Natl. Acad. Sci. U.S.A.">
        <title>A Catalog of Tens of Thousands of Viruses from Human Metagenomes Reveals Hidden Associations with Chronic Diseases.</title>
        <authorList>
            <person name="Tisza M.J."/>
            <person name="Buck C.B."/>
        </authorList>
    </citation>
    <scope>NUCLEOTIDE SEQUENCE</scope>
    <source>
        <strain evidence="1">CtENB54</strain>
    </source>
</reference>
<evidence type="ECO:0000313" key="1">
    <source>
        <dbReference type="EMBL" id="DAF61341.1"/>
    </source>
</evidence>
<proteinExistence type="predicted"/>
<organism evidence="1">
    <name type="scientific">Siphoviridae sp. ctENB54</name>
    <dbReference type="NCBI Taxonomy" id="2827815"/>
    <lineage>
        <taxon>Viruses</taxon>
        <taxon>Duplodnaviria</taxon>
        <taxon>Heunggongvirae</taxon>
        <taxon>Uroviricota</taxon>
        <taxon>Caudoviricetes</taxon>
    </lineage>
</organism>
<sequence length="74" mass="7987">MILCSEYGGQPNTIICSFVCDSVDEVKDLPTTKKLGSGSFSDFNHYANIGSTVTIGNNGTTKIMMLFSSGWQEV</sequence>